<keyword evidence="2" id="KW-1185">Reference proteome</keyword>
<organism evidence="1 2">
    <name type="scientific">Caerostris extrusa</name>
    <name type="common">Bark spider</name>
    <name type="synonym">Caerostris bankana</name>
    <dbReference type="NCBI Taxonomy" id="172846"/>
    <lineage>
        <taxon>Eukaryota</taxon>
        <taxon>Metazoa</taxon>
        <taxon>Ecdysozoa</taxon>
        <taxon>Arthropoda</taxon>
        <taxon>Chelicerata</taxon>
        <taxon>Arachnida</taxon>
        <taxon>Araneae</taxon>
        <taxon>Araneomorphae</taxon>
        <taxon>Entelegynae</taxon>
        <taxon>Araneoidea</taxon>
        <taxon>Araneidae</taxon>
        <taxon>Caerostris</taxon>
    </lineage>
</organism>
<gene>
    <name evidence="1" type="ORF">CEXT_200601</name>
</gene>
<evidence type="ECO:0000313" key="2">
    <source>
        <dbReference type="Proteomes" id="UP001054945"/>
    </source>
</evidence>
<name>A0AAV4MYQ3_CAEEX</name>
<proteinExistence type="predicted"/>
<accession>A0AAV4MYQ3</accession>
<dbReference type="AlphaFoldDB" id="A0AAV4MYQ3"/>
<evidence type="ECO:0000313" key="1">
    <source>
        <dbReference type="EMBL" id="GIX76124.1"/>
    </source>
</evidence>
<reference evidence="1 2" key="1">
    <citation type="submission" date="2021-06" db="EMBL/GenBank/DDBJ databases">
        <title>Caerostris extrusa draft genome.</title>
        <authorList>
            <person name="Kono N."/>
            <person name="Arakawa K."/>
        </authorList>
    </citation>
    <scope>NUCLEOTIDE SEQUENCE [LARGE SCALE GENOMIC DNA]</scope>
</reference>
<sequence>MGSAFHLSDALAKNDKERDRANDWEKAVLKDLSVQFAGFVSLRADLFLNILNIRDFHREGTSQSERDRHFIYLTPWRRMTKIKAGLTTKKRFYRQGTSQSEWDRHFIYLTPWRRMTKSETGLMTGKRVCKKSPDTAFVISPLVLVCLEKK</sequence>
<dbReference type="Proteomes" id="UP001054945">
    <property type="component" value="Unassembled WGS sequence"/>
</dbReference>
<comment type="caution">
    <text evidence="1">The sequence shown here is derived from an EMBL/GenBank/DDBJ whole genome shotgun (WGS) entry which is preliminary data.</text>
</comment>
<protein>
    <submittedName>
        <fullName evidence="1">Uncharacterized protein</fullName>
    </submittedName>
</protein>
<dbReference type="EMBL" id="BPLR01020229">
    <property type="protein sequence ID" value="GIX76124.1"/>
    <property type="molecule type" value="Genomic_DNA"/>
</dbReference>